<dbReference type="Gene3D" id="3.40.50.12370">
    <property type="match status" value="1"/>
</dbReference>
<dbReference type="InterPro" id="IPR006015">
    <property type="entry name" value="Universal_stress_UspA"/>
</dbReference>
<dbReference type="RefSeq" id="WP_377371848.1">
    <property type="nucleotide sequence ID" value="NZ_JAOTJD010000071.1"/>
</dbReference>
<name>A0ABW6CXI3_9CAUL</name>
<proteinExistence type="inferred from homology"/>
<dbReference type="EMBL" id="JAOTJD010000071">
    <property type="protein sequence ID" value="MFD3266615.1"/>
    <property type="molecule type" value="Genomic_DNA"/>
</dbReference>
<comment type="similarity">
    <text evidence="1">Belongs to the universal stress protein A family.</text>
</comment>
<comment type="caution">
    <text evidence="3">The sequence shown here is derived from an EMBL/GenBank/DDBJ whole genome shotgun (WGS) entry which is preliminary data.</text>
</comment>
<dbReference type="InterPro" id="IPR006016">
    <property type="entry name" value="UspA"/>
</dbReference>
<keyword evidence="4" id="KW-1185">Reference proteome</keyword>
<dbReference type="PRINTS" id="PR01438">
    <property type="entry name" value="UNVRSLSTRESS"/>
</dbReference>
<dbReference type="PANTHER" id="PTHR46268">
    <property type="entry name" value="STRESS RESPONSE PROTEIN NHAX"/>
    <property type="match status" value="1"/>
</dbReference>
<protein>
    <submittedName>
        <fullName evidence="3">Universal stress protein</fullName>
    </submittedName>
</protein>
<evidence type="ECO:0000256" key="1">
    <source>
        <dbReference type="ARBA" id="ARBA00008791"/>
    </source>
</evidence>
<dbReference type="PANTHER" id="PTHR46268:SF15">
    <property type="entry name" value="UNIVERSAL STRESS PROTEIN HP_0031"/>
    <property type="match status" value="1"/>
</dbReference>
<reference evidence="3 4" key="1">
    <citation type="submission" date="2022-09" db="EMBL/GenBank/DDBJ databases">
        <title>New species of Phenylobacterium.</title>
        <authorList>
            <person name="Mieszkin S."/>
        </authorList>
    </citation>
    <scope>NUCLEOTIDE SEQUENCE [LARGE SCALE GENOMIC DNA]</scope>
    <source>
        <strain evidence="3 4">HK31-G</strain>
    </source>
</reference>
<gene>
    <name evidence="3" type="ORF">OCL97_21970</name>
</gene>
<evidence type="ECO:0000313" key="3">
    <source>
        <dbReference type="EMBL" id="MFD3266615.1"/>
    </source>
</evidence>
<dbReference type="Pfam" id="PF00582">
    <property type="entry name" value="Usp"/>
    <property type="match status" value="1"/>
</dbReference>
<organism evidence="3 4">
    <name type="scientific">Phenylobacterium ferrooxidans</name>
    <dbReference type="NCBI Taxonomy" id="2982689"/>
    <lineage>
        <taxon>Bacteria</taxon>
        <taxon>Pseudomonadati</taxon>
        <taxon>Pseudomonadota</taxon>
        <taxon>Alphaproteobacteria</taxon>
        <taxon>Caulobacterales</taxon>
        <taxon>Caulobacteraceae</taxon>
        <taxon>Phenylobacterium</taxon>
    </lineage>
</organism>
<dbReference type="CDD" id="cd00293">
    <property type="entry name" value="USP-like"/>
    <property type="match status" value="1"/>
</dbReference>
<evidence type="ECO:0000259" key="2">
    <source>
        <dbReference type="Pfam" id="PF00582"/>
    </source>
</evidence>
<dbReference type="Proteomes" id="UP001598130">
    <property type="component" value="Unassembled WGS sequence"/>
</dbReference>
<feature type="domain" description="UspA" evidence="2">
    <location>
        <begin position="158"/>
        <end position="275"/>
    </location>
</feature>
<evidence type="ECO:0000313" key="4">
    <source>
        <dbReference type="Proteomes" id="UP001598130"/>
    </source>
</evidence>
<sequence>MTYQDILVHVDEHPSSKPRAAAAAALAARLNARLTGVFLKSEFLRDAMVAESLAYMPPDALQALIEEEAAARLQASEAARGIFEAEARRAGANSDWLVVDGRDQELISCARRFDLTVFPPIAKVSLSLNDISAAAVALGSGGPVLVIPESGAPPALAERVVVAWKGSRESARALRDAWPLLSQAKEVHVLIVSPRGEGGPDGLLQRHLENHGLKANLIVDRSHDASAGQILRDHVAALKADLVVMGVYGRPRLQELVLGGVSHDLLSDPPCALLISH</sequence>
<dbReference type="SUPFAM" id="SSF52402">
    <property type="entry name" value="Adenine nucleotide alpha hydrolases-like"/>
    <property type="match status" value="2"/>
</dbReference>
<accession>A0ABW6CXI3</accession>